<name>A0ABS8BBK4_9ACTN</name>
<evidence type="ECO:0000313" key="2">
    <source>
        <dbReference type="EMBL" id="MCB5182014.1"/>
    </source>
</evidence>
<keyword evidence="3" id="KW-1185">Reference proteome</keyword>
<proteinExistence type="predicted"/>
<dbReference type="SUPFAM" id="SSF54909">
    <property type="entry name" value="Dimeric alpha+beta barrel"/>
    <property type="match status" value="1"/>
</dbReference>
<evidence type="ECO:0000313" key="3">
    <source>
        <dbReference type="Proteomes" id="UP001199054"/>
    </source>
</evidence>
<accession>A0ABS8BBK4</accession>
<reference evidence="2 3" key="1">
    <citation type="submission" date="2021-10" db="EMBL/GenBank/DDBJ databases">
        <title>Streptomyces sp. strain SMC 277, a novel streptomycete isolated from soil.</title>
        <authorList>
            <person name="Chanama M."/>
        </authorList>
    </citation>
    <scope>NUCLEOTIDE SEQUENCE [LARGE SCALE GENOMIC DNA]</scope>
    <source>
        <strain evidence="2 3">SMC 277</strain>
    </source>
</reference>
<protein>
    <submittedName>
        <fullName evidence="2">DUF3291 domain-containing protein</fullName>
    </submittedName>
</protein>
<dbReference type="EMBL" id="JAJAUY010000101">
    <property type="protein sequence ID" value="MCB5182014.1"/>
    <property type="molecule type" value="Genomic_DNA"/>
</dbReference>
<comment type="caution">
    <text evidence="2">The sequence shown here is derived from an EMBL/GenBank/DDBJ whole genome shotgun (WGS) entry which is preliminary data.</text>
</comment>
<dbReference type="RefSeq" id="WP_226729117.1">
    <property type="nucleotide sequence ID" value="NZ_JAJAUY010000101.1"/>
</dbReference>
<dbReference type="InterPro" id="IPR021708">
    <property type="entry name" value="DUF3291"/>
</dbReference>
<dbReference type="Proteomes" id="UP001199054">
    <property type="component" value="Unassembled WGS sequence"/>
</dbReference>
<sequence>MTTYELAQANIGVARFPTEAREFDDFKAGVGPVNDAADRADGFVWRFVDASGHGGPRHRAFGDERIVMNLSVWRDPAALAAFVGRGLHRELMRRRDEWFERQAAEVAVLWWVPAGVRPTVADGEERLLHLRAHGPTAYAFTLGAPFPPPAAD</sequence>
<organism evidence="2 3">
    <name type="scientific">Streptomyces antimicrobicus</name>
    <dbReference type="NCBI Taxonomy" id="2883108"/>
    <lineage>
        <taxon>Bacteria</taxon>
        <taxon>Bacillati</taxon>
        <taxon>Actinomycetota</taxon>
        <taxon>Actinomycetes</taxon>
        <taxon>Kitasatosporales</taxon>
        <taxon>Streptomycetaceae</taxon>
        <taxon>Streptomyces</taxon>
    </lineage>
</organism>
<evidence type="ECO:0000259" key="1">
    <source>
        <dbReference type="Pfam" id="PF11695"/>
    </source>
</evidence>
<dbReference type="InterPro" id="IPR011008">
    <property type="entry name" value="Dimeric_a/b-barrel"/>
</dbReference>
<dbReference type="Pfam" id="PF11695">
    <property type="entry name" value="DUF3291"/>
    <property type="match status" value="1"/>
</dbReference>
<gene>
    <name evidence="2" type="ORF">LG632_21865</name>
</gene>
<feature type="domain" description="DUF3291" evidence="1">
    <location>
        <begin position="6"/>
        <end position="143"/>
    </location>
</feature>